<keyword evidence="2" id="KW-1185">Reference proteome</keyword>
<organism evidence="1 2">
    <name type="scientific">Eragrostis curvula</name>
    <name type="common">weeping love grass</name>
    <dbReference type="NCBI Taxonomy" id="38414"/>
    <lineage>
        <taxon>Eukaryota</taxon>
        <taxon>Viridiplantae</taxon>
        <taxon>Streptophyta</taxon>
        <taxon>Embryophyta</taxon>
        <taxon>Tracheophyta</taxon>
        <taxon>Spermatophyta</taxon>
        <taxon>Magnoliopsida</taxon>
        <taxon>Liliopsida</taxon>
        <taxon>Poales</taxon>
        <taxon>Poaceae</taxon>
        <taxon>PACMAD clade</taxon>
        <taxon>Chloridoideae</taxon>
        <taxon>Eragrostideae</taxon>
        <taxon>Eragrostidinae</taxon>
        <taxon>Eragrostis</taxon>
    </lineage>
</organism>
<feature type="non-terminal residue" evidence="1">
    <location>
        <position position="1"/>
    </location>
</feature>
<dbReference type="EMBL" id="RWGY01000029">
    <property type="protein sequence ID" value="TVU17036.1"/>
    <property type="molecule type" value="Genomic_DNA"/>
</dbReference>
<gene>
    <name evidence="1" type="ORF">EJB05_33045</name>
</gene>
<sequence>MHEAVVPQQGIRHTIAWRWASNGRHTDSSAYKAQFHESQMPFSSAAIRKAKVEPKASYAMHRAWFSFAGALAQDSQDEGIAEWLSLNVTKYN</sequence>
<accession>A0A5J9U0B5</accession>
<proteinExistence type="predicted"/>
<dbReference type="AlphaFoldDB" id="A0A5J9U0B5"/>
<protein>
    <submittedName>
        <fullName evidence="1">Uncharacterized protein</fullName>
    </submittedName>
</protein>
<dbReference type="Proteomes" id="UP000324897">
    <property type="component" value="Chromosome 7"/>
</dbReference>
<name>A0A5J9U0B5_9POAL</name>
<comment type="caution">
    <text evidence="1">The sequence shown here is derived from an EMBL/GenBank/DDBJ whole genome shotgun (WGS) entry which is preliminary data.</text>
</comment>
<reference evidence="1 2" key="1">
    <citation type="journal article" date="2019" name="Sci. Rep.">
        <title>A high-quality genome of Eragrostis curvula grass provides insights into Poaceae evolution and supports new strategies to enhance forage quality.</title>
        <authorList>
            <person name="Carballo J."/>
            <person name="Santos B.A.C.M."/>
            <person name="Zappacosta D."/>
            <person name="Garbus I."/>
            <person name="Selva J.P."/>
            <person name="Gallo C.A."/>
            <person name="Diaz A."/>
            <person name="Albertini E."/>
            <person name="Caccamo M."/>
            <person name="Echenique V."/>
        </authorList>
    </citation>
    <scope>NUCLEOTIDE SEQUENCE [LARGE SCALE GENOMIC DNA]</scope>
    <source>
        <strain evidence="2">cv. Victoria</strain>
        <tissue evidence="1">Leaf</tissue>
    </source>
</reference>
<evidence type="ECO:0000313" key="2">
    <source>
        <dbReference type="Proteomes" id="UP000324897"/>
    </source>
</evidence>
<dbReference type="Gramene" id="TVU17036">
    <property type="protein sequence ID" value="TVU17036"/>
    <property type="gene ID" value="EJB05_33045"/>
</dbReference>
<evidence type="ECO:0000313" key="1">
    <source>
        <dbReference type="EMBL" id="TVU17036.1"/>
    </source>
</evidence>